<evidence type="ECO:0008006" key="3">
    <source>
        <dbReference type="Google" id="ProtNLM"/>
    </source>
</evidence>
<keyword evidence="2" id="KW-1185">Reference proteome</keyword>
<gene>
    <name evidence="1" type="ORF">Cyrtocomes_00619</name>
</gene>
<proteinExistence type="predicted"/>
<protein>
    <recommendedName>
        <fullName evidence="3">Flagellar hook-length control protein-like C-terminal domain-containing protein</fullName>
    </recommendedName>
</protein>
<dbReference type="RefSeq" id="WP_322497722.1">
    <property type="nucleotide sequence ID" value="NZ_JARGYT010000030.1"/>
</dbReference>
<name>A0ABU5L7Z4_9RICK</name>
<accession>A0ABU5L7Z4</accession>
<dbReference type="EMBL" id="JARGYT010000030">
    <property type="protein sequence ID" value="MDZ5762244.1"/>
    <property type="molecule type" value="Genomic_DNA"/>
</dbReference>
<comment type="caution">
    <text evidence="1">The sequence shown here is derived from an EMBL/GenBank/DDBJ whole genome shotgun (WGS) entry which is preliminary data.</text>
</comment>
<reference evidence="1 2" key="1">
    <citation type="submission" date="2023-02" db="EMBL/GenBank/DDBJ databases">
        <title>Host association and intracellularity evolved multiple times independently in the Rickettsiales.</title>
        <authorList>
            <person name="Castelli M."/>
            <person name="Nardi T."/>
            <person name="Gammuto L."/>
            <person name="Bellinzona G."/>
            <person name="Sabaneyeva E."/>
            <person name="Potekhin A."/>
            <person name="Serra V."/>
            <person name="Petroni G."/>
            <person name="Sassera D."/>
        </authorList>
    </citation>
    <scope>NUCLEOTIDE SEQUENCE [LARGE SCALE GENOMIC DNA]</scope>
    <source>
        <strain evidence="1 2">BOD18</strain>
    </source>
</reference>
<organism evidence="1 2">
    <name type="scientific">Candidatus Cyrtobacter comes</name>
    <dbReference type="NCBI Taxonomy" id="675776"/>
    <lineage>
        <taxon>Bacteria</taxon>
        <taxon>Pseudomonadati</taxon>
        <taxon>Pseudomonadota</taxon>
        <taxon>Alphaproteobacteria</taxon>
        <taxon>Rickettsiales</taxon>
        <taxon>Candidatus Midichloriaceae</taxon>
        <taxon>Candidatus Cyrtobacter</taxon>
    </lineage>
</organism>
<evidence type="ECO:0000313" key="1">
    <source>
        <dbReference type="EMBL" id="MDZ5762244.1"/>
    </source>
</evidence>
<sequence>MSGSSFLIIDGSGIAAKRGATIDAVCVDEKIDLGTDFSSLMVDNIKDTCTSASLDNKTLIQNVQINLVVEDLINEDGGTSLNTIYDVNKATSINIVANENPFLYLMAGDNKKCDVVNQVKPNNDCDWLPNPDSNRFYSSIDDRQLVINKDFIPSFSWNSIQILTSHQAPNAKVAIELDSQDLLNKYEEKIEESICIYTTDGKRHDLSLTEKLIVPDSIIFKKADLLLGCSEHKSTKFRLEHKSLGEITVEMSSDLGNNLDLRVIVPNIRDIRELESQKPGIEDILRELGFNGINVEFTNDNSHNKDGERNKFQWSSYELELDFDESIFDNDSASYIGYKMSPVAILLDIMV</sequence>
<evidence type="ECO:0000313" key="2">
    <source>
        <dbReference type="Proteomes" id="UP001293791"/>
    </source>
</evidence>
<dbReference type="Proteomes" id="UP001293791">
    <property type="component" value="Unassembled WGS sequence"/>
</dbReference>